<keyword evidence="5 10" id="KW-1133">Transmembrane helix</keyword>
<evidence type="ECO:0000313" key="11">
    <source>
        <dbReference type="EMBL" id="AUM72939.1"/>
    </source>
</evidence>
<keyword evidence="6 10" id="KW-0472">Membrane</keyword>
<dbReference type="InterPro" id="IPR000390">
    <property type="entry name" value="Small_drug/metabolite_transptr"/>
</dbReference>
<evidence type="ECO:0000256" key="7">
    <source>
        <dbReference type="ARBA" id="ARBA00038151"/>
    </source>
</evidence>
<proteinExistence type="inferred from homology"/>
<evidence type="ECO:0000256" key="2">
    <source>
        <dbReference type="ARBA" id="ARBA00022448"/>
    </source>
</evidence>
<name>A0A2K9MBB0_9RHOB</name>
<feature type="transmembrane region" description="Helical" evidence="10">
    <location>
        <begin position="59"/>
        <end position="79"/>
    </location>
</feature>
<dbReference type="SUPFAM" id="SSF103481">
    <property type="entry name" value="Multidrug resistance efflux transporter EmrE"/>
    <property type="match status" value="1"/>
</dbReference>
<evidence type="ECO:0000313" key="12">
    <source>
        <dbReference type="Proteomes" id="UP000234882"/>
    </source>
</evidence>
<gene>
    <name evidence="11" type="ORF">CYR75_00205</name>
</gene>
<feature type="transmembrane region" description="Helical" evidence="10">
    <location>
        <begin position="27"/>
        <end position="47"/>
    </location>
</feature>
<keyword evidence="4 9" id="KW-0812">Transmembrane</keyword>
<evidence type="ECO:0000256" key="9">
    <source>
        <dbReference type="RuleBase" id="RU003942"/>
    </source>
</evidence>
<comment type="subcellular location">
    <subcellularLocation>
        <location evidence="1 9">Cell membrane</location>
        <topology evidence="1 9">Multi-pass membrane protein</topology>
    </subcellularLocation>
</comment>
<sequence>MIWMQLVIAGLLEIVWAYTLKLSHGFTRPAYSLMTLIAMGASFWLLARAMRALPLGTAYAVWTGIGSAGAFLAGIILLGEAASPIRILAAGMIVAGIVLMKLGS</sequence>
<dbReference type="PANTHER" id="PTHR30561:SF0">
    <property type="entry name" value="GUANIDINIUM EXPORTER"/>
    <property type="match status" value="1"/>
</dbReference>
<dbReference type="RefSeq" id="WP_101498325.1">
    <property type="nucleotide sequence ID" value="NZ_CP025583.1"/>
</dbReference>
<accession>A0A2K9MBB0</accession>
<dbReference type="OrthoDB" id="9808638at2"/>
<keyword evidence="2" id="KW-0813">Transport</keyword>
<dbReference type="PANTHER" id="PTHR30561">
    <property type="entry name" value="SMR FAMILY PROTON-DEPENDENT DRUG EFFLUX TRANSPORTER SUGE"/>
    <property type="match status" value="1"/>
</dbReference>
<evidence type="ECO:0000256" key="1">
    <source>
        <dbReference type="ARBA" id="ARBA00004651"/>
    </source>
</evidence>
<dbReference type="Proteomes" id="UP000234882">
    <property type="component" value="Chromosome"/>
</dbReference>
<reference evidence="12" key="1">
    <citation type="submission" date="2017-12" db="EMBL/GenBank/DDBJ databases">
        <title>Genomic analysis of Paracoccus sp. CBA4604.</title>
        <authorList>
            <person name="Roh S.W."/>
            <person name="Kim J.Y."/>
            <person name="Kim J.S."/>
        </authorList>
    </citation>
    <scope>NUCLEOTIDE SEQUENCE [LARGE SCALE GENOMIC DNA]</scope>
    <source>
        <strain evidence="12">CBA4604</strain>
    </source>
</reference>
<dbReference type="GO" id="GO:0022857">
    <property type="term" value="F:transmembrane transporter activity"/>
    <property type="evidence" value="ECO:0007669"/>
    <property type="project" value="InterPro"/>
</dbReference>
<dbReference type="EMBL" id="CP025583">
    <property type="protein sequence ID" value="AUM72939.1"/>
    <property type="molecule type" value="Genomic_DNA"/>
</dbReference>
<organism evidence="11 12">
    <name type="scientific">Paracoccus jeotgali</name>
    <dbReference type="NCBI Taxonomy" id="2065379"/>
    <lineage>
        <taxon>Bacteria</taxon>
        <taxon>Pseudomonadati</taxon>
        <taxon>Pseudomonadota</taxon>
        <taxon>Alphaproteobacteria</taxon>
        <taxon>Rhodobacterales</taxon>
        <taxon>Paracoccaceae</taxon>
        <taxon>Paracoccus</taxon>
    </lineage>
</organism>
<dbReference type="Gene3D" id="1.10.3730.20">
    <property type="match status" value="1"/>
</dbReference>
<evidence type="ECO:0000256" key="4">
    <source>
        <dbReference type="ARBA" id="ARBA00022692"/>
    </source>
</evidence>
<dbReference type="FunFam" id="1.10.3730.20:FF:000001">
    <property type="entry name" value="Quaternary ammonium compound resistance transporter SugE"/>
    <property type="match status" value="1"/>
</dbReference>
<dbReference type="KEGG" id="paru:CYR75_00205"/>
<evidence type="ECO:0000256" key="8">
    <source>
        <dbReference type="ARBA" id="ARBA00039168"/>
    </source>
</evidence>
<evidence type="ECO:0000256" key="6">
    <source>
        <dbReference type="ARBA" id="ARBA00023136"/>
    </source>
</evidence>
<comment type="similarity">
    <text evidence="7">Belongs to the drug/metabolite transporter (DMT) superfamily. Small multidrug resistance (SMR) (TC 2.A.7.1) family. Gdx/SugE subfamily.</text>
</comment>
<dbReference type="InterPro" id="IPR037185">
    <property type="entry name" value="EmrE-like"/>
</dbReference>
<keyword evidence="12" id="KW-1185">Reference proteome</keyword>
<dbReference type="AlphaFoldDB" id="A0A2K9MBB0"/>
<dbReference type="InterPro" id="IPR045324">
    <property type="entry name" value="Small_multidrug_res"/>
</dbReference>
<dbReference type="GO" id="GO:0005886">
    <property type="term" value="C:plasma membrane"/>
    <property type="evidence" value="ECO:0007669"/>
    <property type="project" value="UniProtKB-SubCell"/>
</dbReference>
<evidence type="ECO:0000256" key="3">
    <source>
        <dbReference type="ARBA" id="ARBA00022475"/>
    </source>
</evidence>
<evidence type="ECO:0000256" key="5">
    <source>
        <dbReference type="ARBA" id="ARBA00022989"/>
    </source>
</evidence>
<keyword evidence="3" id="KW-1003">Cell membrane</keyword>
<protein>
    <recommendedName>
        <fullName evidence="8">Guanidinium exporter</fullName>
    </recommendedName>
</protein>
<feature type="transmembrane region" description="Helical" evidence="10">
    <location>
        <begin position="85"/>
        <end position="103"/>
    </location>
</feature>
<evidence type="ECO:0000256" key="10">
    <source>
        <dbReference type="SAM" id="Phobius"/>
    </source>
</evidence>
<dbReference type="GO" id="GO:1990961">
    <property type="term" value="P:xenobiotic detoxification by transmembrane export across the plasma membrane"/>
    <property type="evidence" value="ECO:0007669"/>
    <property type="project" value="UniProtKB-ARBA"/>
</dbReference>
<dbReference type="Pfam" id="PF00893">
    <property type="entry name" value="Multi_Drug_Res"/>
    <property type="match status" value="1"/>
</dbReference>